<organism evidence="1 2">
    <name type="scientific">Meripilus lineatus</name>
    <dbReference type="NCBI Taxonomy" id="2056292"/>
    <lineage>
        <taxon>Eukaryota</taxon>
        <taxon>Fungi</taxon>
        <taxon>Dikarya</taxon>
        <taxon>Basidiomycota</taxon>
        <taxon>Agaricomycotina</taxon>
        <taxon>Agaricomycetes</taxon>
        <taxon>Polyporales</taxon>
        <taxon>Meripilaceae</taxon>
        <taxon>Meripilus</taxon>
    </lineage>
</organism>
<protein>
    <submittedName>
        <fullName evidence="1">Uncharacterized protein</fullName>
    </submittedName>
</protein>
<gene>
    <name evidence="1" type="ORF">NLI96_g1170</name>
</gene>
<name>A0AAD5VBA6_9APHY</name>
<dbReference type="Proteomes" id="UP001212997">
    <property type="component" value="Unassembled WGS sequence"/>
</dbReference>
<reference evidence="1" key="1">
    <citation type="submission" date="2022-07" db="EMBL/GenBank/DDBJ databases">
        <title>Genome Sequence of Physisporinus lineatus.</title>
        <authorList>
            <person name="Buettner E."/>
        </authorList>
    </citation>
    <scope>NUCLEOTIDE SEQUENCE</scope>
    <source>
        <strain evidence="1">VT162</strain>
    </source>
</reference>
<dbReference type="AlphaFoldDB" id="A0AAD5VBA6"/>
<keyword evidence="2" id="KW-1185">Reference proteome</keyword>
<evidence type="ECO:0000313" key="1">
    <source>
        <dbReference type="EMBL" id="KAJ3490781.1"/>
    </source>
</evidence>
<accession>A0AAD5VBA6</accession>
<proteinExistence type="predicted"/>
<evidence type="ECO:0000313" key="2">
    <source>
        <dbReference type="Proteomes" id="UP001212997"/>
    </source>
</evidence>
<comment type="caution">
    <text evidence="1">The sequence shown here is derived from an EMBL/GenBank/DDBJ whole genome shotgun (WGS) entry which is preliminary data.</text>
</comment>
<dbReference type="EMBL" id="JANAWD010000022">
    <property type="protein sequence ID" value="KAJ3490781.1"/>
    <property type="molecule type" value="Genomic_DNA"/>
</dbReference>
<sequence length="418" mass="47704">MAVLLPELLDDIFDLLRLSYDKTTLRACLLTSRDCRKRGITNFLTYLHDCPDVGPHVRSLDLSPSMRGFRGRRDPGDVFDIDVQCVQSLLSLMVNLTSLTMGKLFIRVQMPPILTYPHTLVSDSPRCLRKLAMDSCQFMIPMDNGKERVDRESLKAGHLILQFLSLFERIDTGKLEFESYLDDPAYSLEDSAIQIELPPQQIQMRSLLLCIRSPSPTSNVVRSCVALERIEELTLSFRGVLDPRILADFISRASSSLRVFRLRTDSVRDPCLPDYDDLSLRPDLSKCPHLQTFGFETTLGFLNGHPLELWYRFCALLRTAPRTLSTIEIAVTDMDYWDRIEWSDLTEILLPFENLSRVYIFINKPKYRIGREDEGIPVGAKPPGGAVQEIKQSLSWLDKRGVLHVDPMGILCDFPQMS</sequence>